<accession>A0A918FIU2</accession>
<organism evidence="2 3">
    <name type="scientific">Streptomyces aurantiogriseus</name>
    <dbReference type="NCBI Taxonomy" id="66870"/>
    <lineage>
        <taxon>Bacteria</taxon>
        <taxon>Bacillati</taxon>
        <taxon>Actinomycetota</taxon>
        <taxon>Actinomycetes</taxon>
        <taxon>Kitasatosporales</taxon>
        <taxon>Streptomycetaceae</taxon>
        <taxon>Streptomyces</taxon>
    </lineage>
</organism>
<evidence type="ECO:0000313" key="2">
    <source>
        <dbReference type="EMBL" id="GGR41343.1"/>
    </source>
</evidence>
<feature type="region of interest" description="Disordered" evidence="1">
    <location>
        <begin position="22"/>
        <end position="152"/>
    </location>
</feature>
<sequence>MAFLTDASRELACCRRQIRDDTAQRGLGQSLTDAVEGGQRQQERRLLVGQEEERDADLGEAGAQAGEAQHGVASVAIGDTAAEKECRDHRDQGRSGNRGQPGRAIRDLQDAKGQGDRRHGTARHGDRLATQKPPEGSGAERPPGREARRGCR</sequence>
<dbReference type="EMBL" id="BMSX01000019">
    <property type="protein sequence ID" value="GGR41343.1"/>
    <property type="molecule type" value="Genomic_DNA"/>
</dbReference>
<feature type="compositionally biased region" description="Basic and acidic residues" evidence="1">
    <location>
        <begin position="104"/>
        <end position="129"/>
    </location>
</feature>
<evidence type="ECO:0000256" key="1">
    <source>
        <dbReference type="SAM" id="MobiDB-lite"/>
    </source>
</evidence>
<reference evidence="2" key="2">
    <citation type="submission" date="2020-09" db="EMBL/GenBank/DDBJ databases">
        <authorList>
            <person name="Sun Q."/>
            <person name="Ohkuma M."/>
        </authorList>
    </citation>
    <scope>NUCLEOTIDE SEQUENCE</scope>
    <source>
        <strain evidence="2">JCM 4346</strain>
    </source>
</reference>
<feature type="compositionally biased region" description="Basic and acidic residues" evidence="1">
    <location>
        <begin position="81"/>
        <end position="93"/>
    </location>
</feature>
<dbReference type="AlphaFoldDB" id="A0A918FIU2"/>
<evidence type="ECO:0000313" key="3">
    <source>
        <dbReference type="Proteomes" id="UP000658320"/>
    </source>
</evidence>
<protein>
    <submittedName>
        <fullName evidence="2">Uncharacterized protein</fullName>
    </submittedName>
</protein>
<gene>
    <name evidence="2" type="ORF">GCM10010251_67500</name>
</gene>
<comment type="caution">
    <text evidence="2">The sequence shown here is derived from an EMBL/GenBank/DDBJ whole genome shotgun (WGS) entry which is preliminary data.</text>
</comment>
<reference evidence="2" key="1">
    <citation type="journal article" date="2014" name="Int. J. Syst. Evol. Microbiol.">
        <title>Complete genome sequence of Corynebacterium casei LMG S-19264T (=DSM 44701T), isolated from a smear-ripened cheese.</title>
        <authorList>
            <consortium name="US DOE Joint Genome Institute (JGI-PGF)"/>
            <person name="Walter F."/>
            <person name="Albersmeier A."/>
            <person name="Kalinowski J."/>
            <person name="Ruckert C."/>
        </authorList>
    </citation>
    <scope>NUCLEOTIDE SEQUENCE</scope>
    <source>
        <strain evidence="2">JCM 4346</strain>
    </source>
</reference>
<dbReference type="Proteomes" id="UP000658320">
    <property type="component" value="Unassembled WGS sequence"/>
</dbReference>
<proteinExistence type="predicted"/>
<feature type="compositionally biased region" description="Basic and acidic residues" evidence="1">
    <location>
        <begin position="142"/>
        <end position="152"/>
    </location>
</feature>
<name>A0A918FIU2_9ACTN</name>
<feature type="compositionally biased region" description="Low complexity" evidence="1">
    <location>
        <begin position="59"/>
        <end position="71"/>
    </location>
</feature>
<keyword evidence="3" id="KW-1185">Reference proteome</keyword>